<dbReference type="eggNOG" id="ENOG502S4YZ">
    <property type="taxonomic scope" value="Eukaryota"/>
</dbReference>
<dbReference type="OrthoDB" id="1908104at2759"/>
<dbReference type="Gene3D" id="3.10.450.10">
    <property type="match status" value="1"/>
</dbReference>
<dbReference type="CDD" id="cd00042">
    <property type="entry name" value="CY"/>
    <property type="match status" value="1"/>
</dbReference>
<dbReference type="GeneID" id="104587308"/>
<protein>
    <submittedName>
        <fullName evidence="2">Cysteine proteinase inhibitor 2-like</fullName>
    </submittedName>
</protein>
<sequence>MAYRYRSSAFLVASLFLCLCCSLSLRAVVGIRDIVGGRTDVKNVKCNHEIQKLGRFSVEEFNRRKQQEEVVLLHGQGTSNSDDGELVFSEVVMAERQVVSGINYYLHIEALQHGMTKRFDAVVAVKPWLPSKQLLAFSPSTNYTK</sequence>
<reference evidence="2" key="1">
    <citation type="submission" date="2025-08" db="UniProtKB">
        <authorList>
            <consortium name="RefSeq"/>
        </authorList>
    </citation>
    <scope>IDENTIFICATION</scope>
</reference>
<dbReference type="PANTHER" id="PTHR47373">
    <property type="entry name" value="CYSTEINE PROTEINASE INHIBITOR 2"/>
    <property type="match status" value="1"/>
</dbReference>
<dbReference type="SMART" id="SM00043">
    <property type="entry name" value="CY"/>
    <property type="match status" value="1"/>
</dbReference>
<dbReference type="RefSeq" id="XP_010243160.1">
    <property type="nucleotide sequence ID" value="XM_010244858.1"/>
</dbReference>
<dbReference type="AlphaFoldDB" id="A0A1U7YSF5"/>
<dbReference type="PROSITE" id="PS00287">
    <property type="entry name" value="CYSTATIN"/>
    <property type="match status" value="1"/>
</dbReference>
<dbReference type="PANTHER" id="PTHR47373:SF1">
    <property type="entry name" value="CYSTEINE PROTEINASE INHIBITOR 2"/>
    <property type="match status" value="1"/>
</dbReference>
<keyword evidence="1" id="KW-1185">Reference proteome</keyword>
<dbReference type="InterPro" id="IPR046350">
    <property type="entry name" value="Cystatin_sf"/>
</dbReference>
<evidence type="ECO:0000313" key="1">
    <source>
        <dbReference type="Proteomes" id="UP000189703"/>
    </source>
</evidence>
<dbReference type="OMA" id="GRFSITE"/>
<evidence type="ECO:0000313" key="2">
    <source>
        <dbReference type="RefSeq" id="XP_010243160.1"/>
    </source>
</evidence>
<dbReference type="SUPFAM" id="SSF54403">
    <property type="entry name" value="Cystatin/monellin"/>
    <property type="match status" value="1"/>
</dbReference>
<dbReference type="KEGG" id="nnu:104587308"/>
<dbReference type="InterPro" id="IPR000010">
    <property type="entry name" value="Cystatin_dom"/>
</dbReference>
<dbReference type="Pfam" id="PF16845">
    <property type="entry name" value="SQAPI"/>
    <property type="match status" value="1"/>
</dbReference>
<dbReference type="GO" id="GO:0004869">
    <property type="term" value="F:cysteine-type endopeptidase inhibitor activity"/>
    <property type="evidence" value="ECO:0007669"/>
    <property type="project" value="InterPro"/>
</dbReference>
<dbReference type="Proteomes" id="UP000189703">
    <property type="component" value="Unplaced"/>
</dbReference>
<accession>A0A1U7YSF5</accession>
<dbReference type="FunCoup" id="A0A1U7YSF5">
    <property type="interactions" value="2"/>
</dbReference>
<name>A0A1U7YSF5_NELNU</name>
<dbReference type="InterPro" id="IPR018073">
    <property type="entry name" value="Prot_inh_cystat_CS"/>
</dbReference>
<proteinExistence type="predicted"/>
<gene>
    <name evidence="2" type="primary">LOC104587308</name>
</gene>
<organism evidence="1 2">
    <name type="scientific">Nelumbo nucifera</name>
    <name type="common">Sacred lotus</name>
    <dbReference type="NCBI Taxonomy" id="4432"/>
    <lineage>
        <taxon>Eukaryota</taxon>
        <taxon>Viridiplantae</taxon>
        <taxon>Streptophyta</taxon>
        <taxon>Embryophyta</taxon>
        <taxon>Tracheophyta</taxon>
        <taxon>Spermatophyta</taxon>
        <taxon>Magnoliopsida</taxon>
        <taxon>Proteales</taxon>
        <taxon>Nelumbonaceae</taxon>
        <taxon>Nelumbo</taxon>
    </lineage>
</organism>